<dbReference type="Proteomes" id="UP000024635">
    <property type="component" value="Unassembled WGS sequence"/>
</dbReference>
<evidence type="ECO:0000313" key="1">
    <source>
        <dbReference type="EMBL" id="EYC40582.1"/>
    </source>
</evidence>
<reference evidence="2" key="1">
    <citation type="journal article" date="2015" name="Nat. Genet.">
        <title>The genome and transcriptome of the zoonotic hookworm Ancylostoma ceylanicum identify infection-specific gene families.</title>
        <authorList>
            <person name="Schwarz E.M."/>
            <person name="Hu Y."/>
            <person name="Antoshechkin I."/>
            <person name="Miller M.M."/>
            <person name="Sternberg P.W."/>
            <person name="Aroian R.V."/>
        </authorList>
    </citation>
    <scope>NUCLEOTIDE SEQUENCE</scope>
    <source>
        <strain evidence="2">HY135</strain>
    </source>
</reference>
<proteinExistence type="predicted"/>
<organism evidence="1 2">
    <name type="scientific">Ancylostoma ceylanicum</name>
    <dbReference type="NCBI Taxonomy" id="53326"/>
    <lineage>
        <taxon>Eukaryota</taxon>
        <taxon>Metazoa</taxon>
        <taxon>Ecdysozoa</taxon>
        <taxon>Nematoda</taxon>
        <taxon>Chromadorea</taxon>
        <taxon>Rhabditida</taxon>
        <taxon>Rhabditina</taxon>
        <taxon>Rhabditomorpha</taxon>
        <taxon>Strongyloidea</taxon>
        <taxon>Ancylostomatidae</taxon>
        <taxon>Ancylostomatinae</taxon>
        <taxon>Ancylostoma</taxon>
    </lineage>
</organism>
<comment type="caution">
    <text evidence="1">The sequence shown here is derived from an EMBL/GenBank/DDBJ whole genome shotgun (WGS) entry which is preliminary data.</text>
</comment>
<dbReference type="OrthoDB" id="5780528at2759"/>
<name>A0A016WMW6_9BILA</name>
<gene>
    <name evidence="1" type="primary">Acey_s0605.g567</name>
    <name evidence="1" type="ORF">Y032_0605g567</name>
</gene>
<protein>
    <submittedName>
        <fullName evidence="1">Uncharacterized protein</fullName>
    </submittedName>
</protein>
<dbReference type="EMBL" id="JARK01000205">
    <property type="protein sequence ID" value="EYC40582.1"/>
    <property type="molecule type" value="Genomic_DNA"/>
</dbReference>
<accession>A0A016WMW6</accession>
<evidence type="ECO:0000313" key="2">
    <source>
        <dbReference type="Proteomes" id="UP000024635"/>
    </source>
</evidence>
<dbReference type="AlphaFoldDB" id="A0A016WMW6"/>
<sequence>MSGKVSSAADSHIAMLCPVCQAVPMDKTDQFCRRCGCRLNLSCRFCNANISCSKKEERRIEEETSDKTYRRHRIDRGSPL</sequence>
<keyword evidence="2" id="KW-1185">Reference proteome</keyword>